<dbReference type="Gene3D" id="2.170.130.10">
    <property type="entry name" value="TonB-dependent receptor, plug domain"/>
    <property type="match status" value="1"/>
</dbReference>
<name>A0A1G9MNW5_9SPHI</name>
<evidence type="ECO:0000259" key="5">
    <source>
        <dbReference type="Pfam" id="PF14905"/>
    </source>
</evidence>
<dbReference type="InterPro" id="IPR037066">
    <property type="entry name" value="Plug_dom_sf"/>
</dbReference>
<evidence type="ECO:0000256" key="3">
    <source>
        <dbReference type="ARBA" id="ARBA00023237"/>
    </source>
</evidence>
<organism evidence="6 7">
    <name type="scientific">Pedobacter steynii</name>
    <dbReference type="NCBI Taxonomy" id="430522"/>
    <lineage>
        <taxon>Bacteria</taxon>
        <taxon>Pseudomonadati</taxon>
        <taxon>Bacteroidota</taxon>
        <taxon>Sphingobacteriia</taxon>
        <taxon>Sphingobacteriales</taxon>
        <taxon>Sphingobacteriaceae</taxon>
        <taxon>Pedobacter</taxon>
    </lineage>
</organism>
<dbReference type="InterPro" id="IPR041700">
    <property type="entry name" value="OMP_b-brl_3"/>
</dbReference>
<comment type="subcellular location">
    <subcellularLocation>
        <location evidence="1">Cell outer membrane</location>
    </subcellularLocation>
</comment>
<accession>A0A1G9MNW5</accession>
<proteinExistence type="predicted"/>
<feature type="domain" description="Outer membrane protein beta-barrel" evidence="5">
    <location>
        <begin position="467"/>
        <end position="874"/>
    </location>
</feature>
<sequence>MKINQTLAFLFLLTLQALFFSPAKAQDMTKETITIGLKDENAIDAIKKIEAQTNCRFYYRSTELKSLEHLYLSSEKRTVKETLKQMFQNTFFSFRQVDQHILLELNKAVSFQVGGRLTDSEHAGVSLATLSLKEIKENKIIQTKLTDTGGYFQLNIREGGDYLLLISAVGMDSLSIAFSLANKPVVQLPDLILITKPNRLKEVSITGKKAFIEEKIDRTIVNVGALISNDGANALEVLEKSPGVSLDANGKISFKGKPGVTVLIDGKPTYLSGSQLAGYLRSIPSAMLDQIELMDTPPAKYDAAGDGGMINIKTKKSKAEGFNGTLSANYGLSHYGQTSESLNLNFRRNKMNLFANASYGLSQGFRQTELLREISDDQGDLSSVFRQNLLIKPKNNNTNLKLGMDYELSPGTTWGIVFNGSFSPGSLKLPSSNYLYNGQGELDSTVMADNSGKSQFNKAGLSLNYNHEFERKGKVLSFDLDYLKYNANNREQFLNSTYLPEGTLVAQQMMTSTLPSDISIYSIKADYTHPLKGKAKIETGFKSSYVNTDNEASYFNVLNGISSPNYNFSNQFIYKENINAAYLNFNKTMKRFEFQAGLRIENTNAKGQQVGNVSHPDSSFVNHYTNLFPTAYLSYQLDTSGTQLLVASYGRRIGRPYYKDLNPFVQPSDKFTYTAGNPFLRPQFADYYKLAYRYKQLLSAAVFYTHIADLQNEVVRQEGNIFIDGTGNIGTATYLGTSLNLALSPFSWWTVNSYMQVVRNQFKGQLYSTILHQSSTYFETNTSNQFSLPKGWSAELSFFYVGKRASGQAMVDPFGQVNTGIQKKFMQNKAALKFNVRDVFNTYKADGLTNFIPDVYSTFRNRFNSQAFTLGFTYNFGTAAKNNKRNSGGAETEQSRVKN</sequence>
<keyword evidence="2" id="KW-0472">Membrane</keyword>
<dbReference type="OrthoDB" id="606851at2"/>
<evidence type="ECO:0000313" key="7">
    <source>
        <dbReference type="Proteomes" id="UP000183200"/>
    </source>
</evidence>
<keyword evidence="7" id="KW-1185">Reference proteome</keyword>
<dbReference type="Pfam" id="PF14905">
    <property type="entry name" value="OMP_b-brl_3"/>
    <property type="match status" value="1"/>
</dbReference>
<dbReference type="Proteomes" id="UP000183200">
    <property type="component" value="Unassembled WGS sequence"/>
</dbReference>
<dbReference type="SUPFAM" id="SSF49464">
    <property type="entry name" value="Carboxypeptidase regulatory domain-like"/>
    <property type="match status" value="1"/>
</dbReference>
<evidence type="ECO:0000256" key="2">
    <source>
        <dbReference type="ARBA" id="ARBA00023136"/>
    </source>
</evidence>
<feature type="chain" id="PRO_5010292439" evidence="4">
    <location>
        <begin position="26"/>
        <end position="899"/>
    </location>
</feature>
<dbReference type="AlphaFoldDB" id="A0A1G9MNW5"/>
<reference evidence="7" key="1">
    <citation type="submission" date="2016-10" db="EMBL/GenBank/DDBJ databases">
        <authorList>
            <person name="Varghese N."/>
            <person name="Submissions S."/>
        </authorList>
    </citation>
    <scope>NUCLEOTIDE SEQUENCE [LARGE SCALE GENOMIC DNA]</scope>
    <source>
        <strain evidence="7">DSM 19110</strain>
    </source>
</reference>
<dbReference type="RefSeq" id="WP_074605005.1">
    <property type="nucleotide sequence ID" value="NZ_FNGY01000002.1"/>
</dbReference>
<dbReference type="PANTHER" id="PTHR40980">
    <property type="entry name" value="PLUG DOMAIN-CONTAINING PROTEIN"/>
    <property type="match status" value="1"/>
</dbReference>
<evidence type="ECO:0000313" key="6">
    <source>
        <dbReference type="EMBL" id="SDL75976.1"/>
    </source>
</evidence>
<dbReference type="PANTHER" id="PTHR40980:SF4">
    <property type="entry name" value="TONB-DEPENDENT RECEPTOR-LIKE BETA-BARREL DOMAIN-CONTAINING PROTEIN"/>
    <property type="match status" value="1"/>
</dbReference>
<feature type="signal peptide" evidence="4">
    <location>
        <begin position="1"/>
        <end position="25"/>
    </location>
</feature>
<dbReference type="SUPFAM" id="SSF56935">
    <property type="entry name" value="Porins"/>
    <property type="match status" value="1"/>
</dbReference>
<keyword evidence="6" id="KW-0675">Receptor</keyword>
<protein>
    <submittedName>
        <fullName evidence="6">Outer membrane receptor proteins, mostly Fe transport</fullName>
    </submittedName>
</protein>
<keyword evidence="3" id="KW-0998">Cell outer membrane</keyword>
<gene>
    <name evidence="6" type="ORF">SAMN05421820_10276</name>
</gene>
<keyword evidence="4" id="KW-0732">Signal</keyword>
<dbReference type="InterPro" id="IPR008969">
    <property type="entry name" value="CarboxyPept-like_regulatory"/>
</dbReference>
<evidence type="ECO:0000256" key="1">
    <source>
        <dbReference type="ARBA" id="ARBA00004442"/>
    </source>
</evidence>
<dbReference type="InterPro" id="IPR036942">
    <property type="entry name" value="Beta-barrel_TonB_sf"/>
</dbReference>
<dbReference type="GO" id="GO:0009279">
    <property type="term" value="C:cell outer membrane"/>
    <property type="evidence" value="ECO:0007669"/>
    <property type="project" value="UniProtKB-SubCell"/>
</dbReference>
<dbReference type="EMBL" id="FNGY01000002">
    <property type="protein sequence ID" value="SDL75976.1"/>
    <property type="molecule type" value="Genomic_DNA"/>
</dbReference>
<evidence type="ECO:0000256" key="4">
    <source>
        <dbReference type="SAM" id="SignalP"/>
    </source>
</evidence>
<dbReference type="Gene3D" id="2.40.170.20">
    <property type="entry name" value="TonB-dependent receptor, beta-barrel domain"/>
    <property type="match status" value="1"/>
</dbReference>